<feature type="compositionally biased region" description="Polar residues" evidence="1">
    <location>
        <begin position="39"/>
        <end position="53"/>
    </location>
</feature>
<feature type="region of interest" description="Disordered" evidence="1">
    <location>
        <begin position="107"/>
        <end position="128"/>
    </location>
</feature>
<keyword evidence="3" id="KW-1185">Reference proteome</keyword>
<gene>
    <name evidence="2" type="ORF">NDU88_004474</name>
</gene>
<organism evidence="2 3">
    <name type="scientific">Pleurodeles waltl</name>
    <name type="common">Iberian ribbed newt</name>
    <dbReference type="NCBI Taxonomy" id="8319"/>
    <lineage>
        <taxon>Eukaryota</taxon>
        <taxon>Metazoa</taxon>
        <taxon>Chordata</taxon>
        <taxon>Craniata</taxon>
        <taxon>Vertebrata</taxon>
        <taxon>Euteleostomi</taxon>
        <taxon>Amphibia</taxon>
        <taxon>Batrachia</taxon>
        <taxon>Caudata</taxon>
        <taxon>Salamandroidea</taxon>
        <taxon>Salamandridae</taxon>
        <taxon>Pleurodelinae</taxon>
        <taxon>Pleurodeles</taxon>
    </lineage>
</organism>
<proteinExistence type="predicted"/>
<reference evidence="2" key="1">
    <citation type="journal article" date="2022" name="bioRxiv">
        <title>Sequencing and chromosome-scale assembly of the giantPleurodeles waltlgenome.</title>
        <authorList>
            <person name="Brown T."/>
            <person name="Elewa A."/>
            <person name="Iarovenko S."/>
            <person name="Subramanian E."/>
            <person name="Araus A.J."/>
            <person name="Petzold A."/>
            <person name="Susuki M."/>
            <person name="Suzuki K.-i.T."/>
            <person name="Hayashi T."/>
            <person name="Toyoda A."/>
            <person name="Oliveira C."/>
            <person name="Osipova E."/>
            <person name="Leigh N.D."/>
            <person name="Simon A."/>
            <person name="Yun M.H."/>
        </authorList>
    </citation>
    <scope>NUCLEOTIDE SEQUENCE</scope>
    <source>
        <strain evidence="2">20211129_DDA</strain>
        <tissue evidence="2">Liver</tissue>
    </source>
</reference>
<comment type="caution">
    <text evidence="2">The sequence shown here is derived from an EMBL/GenBank/DDBJ whole genome shotgun (WGS) entry which is preliminary data.</text>
</comment>
<feature type="region of interest" description="Disordered" evidence="1">
    <location>
        <begin position="1"/>
        <end position="82"/>
    </location>
</feature>
<name>A0AAV7PCW1_PLEWA</name>
<dbReference type="Proteomes" id="UP001066276">
    <property type="component" value="Chromosome 7"/>
</dbReference>
<sequence>MAPGIGPSSSLPPAGTGLLCSSRPPPAAHPVRRRRHSGSPPQGRSCPATTAISSGPARSVVPPRLDHTAQAQPSLQALGPTRSVFDGEGVPLWCLSRLSPVPAGATPRFQGVGVPPWPPPQSRGRGDVTRLRARVRERASRPWILQARSQPSVGRQAAAHISGRSGAARDFSSQDRWSPLTSVGAPRPVANISSSGI</sequence>
<protein>
    <submittedName>
        <fullName evidence="2">Uncharacterized protein</fullName>
    </submittedName>
</protein>
<evidence type="ECO:0000313" key="3">
    <source>
        <dbReference type="Proteomes" id="UP001066276"/>
    </source>
</evidence>
<dbReference type="EMBL" id="JANPWB010000011">
    <property type="protein sequence ID" value="KAJ1126061.1"/>
    <property type="molecule type" value="Genomic_DNA"/>
</dbReference>
<dbReference type="AlphaFoldDB" id="A0AAV7PCW1"/>
<accession>A0AAV7PCW1</accession>
<evidence type="ECO:0000256" key="1">
    <source>
        <dbReference type="SAM" id="MobiDB-lite"/>
    </source>
</evidence>
<evidence type="ECO:0000313" key="2">
    <source>
        <dbReference type="EMBL" id="KAJ1126061.1"/>
    </source>
</evidence>
<feature type="region of interest" description="Disordered" evidence="1">
    <location>
        <begin position="142"/>
        <end position="197"/>
    </location>
</feature>